<dbReference type="AlphaFoldDB" id="A0A1J1CC30"/>
<organism evidence="2 3">
    <name type="scientific">Caldithrix abyssi DSM 13497</name>
    <dbReference type="NCBI Taxonomy" id="880073"/>
    <lineage>
        <taxon>Bacteria</taxon>
        <taxon>Pseudomonadati</taxon>
        <taxon>Calditrichota</taxon>
        <taxon>Calditrichia</taxon>
        <taxon>Calditrichales</taxon>
        <taxon>Calditrichaceae</taxon>
        <taxon>Caldithrix</taxon>
    </lineage>
</organism>
<keyword evidence="1" id="KW-0472">Membrane</keyword>
<proteinExistence type="predicted"/>
<sequence>MTYLSYLWSLKIICLIIFCDYWRNLRENYFARVAVDFGYGYAALDV</sequence>
<feature type="transmembrane region" description="Helical" evidence="1">
    <location>
        <begin position="6"/>
        <end position="22"/>
    </location>
</feature>
<name>A0A1J1CC30_CALAY</name>
<protein>
    <submittedName>
        <fullName evidence="2">Uncharacterized protein</fullName>
    </submittedName>
</protein>
<keyword evidence="1" id="KW-1133">Transmembrane helix</keyword>
<accession>A0A1J1CC30</accession>
<evidence type="ECO:0000313" key="3">
    <source>
        <dbReference type="Proteomes" id="UP000183868"/>
    </source>
</evidence>
<dbReference type="KEGG" id="caby:Cabys_3499"/>
<evidence type="ECO:0000256" key="1">
    <source>
        <dbReference type="SAM" id="Phobius"/>
    </source>
</evidence>
<reference evidence="2 3" key="1">
    <citation type="submission" date="2016-11" db="EMBL/GenBank/DDBJ databases">
        <title>Genomic analysis of Caldithrix abyssi and proposal of a novel bacterial phylum Caldithrichaeota.</title>
        <authorList>
            <person name="Kublanov I."/>
            <person name="Sigalova O."/>
            <person name="Gavrilov S."/>
            <person name="Lebedinsky A."/>
            <person name="Ivanova N."/>
            <person name="Daum C."/>
            <person name="Reddy T."/>
            <person name="Klenk H.P."/>
            <person name="Goker M."/>
            <person name="Reva O."/>
            <person name="Miroshnichenko M."/>
            <person name="Kyprides N."/>
            <person name="Woyke T."/>
            <person name="Gelfand M."/>
        </authorList>
    </citation>
    <scope>NUCLEOTIDE SEQUENCE [LARGE SCALE GENOMIC DNA]</scope>
    <source>
        <strain evidence="2 3">LF13</strain>
    </source>
</reference>
<keyword evidence="1" id="KW-0812">Transmembrane</keyword>
<gene>
    <name evidence="2" type="ORF">Cabys_3499</name>
</gene>
<dbReference type="Proteomes" id="UP000183868">
    <property type="component" value="Chromosome"/>
</dbReference>
<evidence type="ECO:0000313" key="2">
    <source>
        <dbReference type="EMBL" id="APF20245.1"/>
    </source>
</evidence>
<dbReference type="EMBL" id="CP018099">
    <property type="protein sequence ID" value="APF20245.1"/>
    <property type="molecule type" value="Genomic_DNA"/>
</dbReference>